<reference evidence="1 2" key="1">
    <citation type="journal article" date="2015" name="Nature">
        <title>rRNA introns, odd ribosomes, and small enigmatic genomes across a large radiation of phyla.</title>
        <authorList>
            <person name="Brown C.T."/>
            <person name="Hug L.A."/>
            <person name="Thomas B.C."/>
            <person name="Sharon I."/>
            <person name="Castelle C.J."/>
            <person name="Singh A."/>
            <person name="Wilkins M.J."/>
            <person name="Williams K.H."/>
            <person name="Banfield J.F."/>
        </authorList>
    </citation>
    <scope>NUCLEOTIDE SEQUENCE [LARGE SCALE GENOMIC DNA]</scope>
</reference>
<evidence type="ECO:0008006" key="3">
    <source>
        <dbReference type="Google" id="ProtNLM"/>
    </source>
</evidence>
<accession>A0A0G0KFM4</accession>
<dbReference type="SUPFAM" id="SSF53756">
    <property type="entry name" value="UDP-Glycosyltransferase/glycogen phosphorylase"/>
    <property type="match status" value="1"/>
</dbReference>
<dbReference type="CDD" id="cd03801">
    <property type="entry name" value="GT4_PimA-like"/>
    <property type="match status" value="1"/>
</dbReference>
<evidence type="ECO:0000313" key="1">
    <source>
        <dbReference type="EMBL" id="KKQ74270.1"/>
    </source>
</evidence>
<dbReference type="PANTHER" id="PTHR12526">
    <property type="entry name" value="GLYCOSYLTRANSFERASE"/>
    <property type="match status" value="1"/>
</dbReference>
<dbReference type="Proteomes" id="UP000034181">
    <property type="component" value="Unassembled WGS sequence"/>
</dbReference>
<dbReference type="Pfam" id="PF13692">
    <property type="entry name" value="Glyco_trans_1_4"/>
    <property type="match status" value="1"/>
</dbReference>
<comment type="caution">
    <text evidence="1">The sequence shown here is derived from an EMBL/GenBank/DDBJ whole genome shotgun (WGS) entry which is preliminary data.</text>
</comment>
<organism evidence="1 2">
    <name type="scientific">Candidatus Woesebacteria bacterium GW2011_GWB1_38_5b</name>
    <dbReference type="NCBI Taxonomy" id="1618569"/>
    <lineage>
        <taxon>Bacteria</taxon>
        <taxon>Candidatus Woeseibacteriota</taxon>
    </lineage>
</organism>
<gene>
    <name evidence="1" type="ORF">US96_C0036G0002</name>
</gene>
<protein>
    <recommendedName>
        <fullName evidence="3">Glycosyltransferase</fullName>
    </recommendedName>
</protein>
<name>A0A0G0KFM4_9BACT</name>
<dbReference type="AlphaFoldDB" id="A0A0G0KFM4"/>
<dbReference type="Gene3D" id="3.40.50.2000">
    <property type="entry name" value="Glycogen Phosphorylase B"/>
    <property type="match status" value="2"/>
</dbReference>
<sequence>MKILIVAPGVPNRFHRIRLKSIIDSLTPDHQITGCYLNIGSLPSSKNHGELVESKSKLLSLLDSFLFLPFPQPLEVSYCYSPALEKKVRELAPSYDIVIVKRLRAIQYLPKDIKIPVIIDSTDAMSLFYQKALYSVPFWQKPLYFEEWIKYLIYEKNTSANFTNWVVCSDNDAKYLKEILTPDTKVWVIPNVVDTKYYSPGSSPEKNLIVFSGLMEKHVNQSAIYFFIENIFPKIKRAIPEVKLVIAGPNPPARLTSYQKDKAVRVLGEVTDLREVISKASVVVTPTLIGTGMRNKILQALSLERPVVTTEVGAQGINNEVKEALLISDDPDTFSESVVALLTNPSLGEKMAKKGRDLVKKYYSLETMRAKYNEVIGTIVK</sequence>
<proteinExistence type="predicted"/>
<evidence type="ECO:0000313" key="2">
    <source>
        <dbReference type="Proteomes" id="UP000034181"/>
    </source>
</evidence>
<dbReference type="PANTHER" id="PTHR12526:SF630">
    <property type="entry name" value="GLYCOSYLTRANSFERASE"/>
    <property type="match status" value="1"/>
</dbReference>
<dbReference type="EMBL" id="LBUZ01000036">
    <property type="protein sequence ID" value="KKQ74270.1"/>
    <property type="molecule type" value="Genomic_DNA"/>
</dbReference>